<dbReference type="HOGENOM" id="CLU_2537629_0_0_11"/>
<feature type="compositionally biased region" description="Polar residues" evidence="1">
    <location>
        <begin position="1"/>
        <end position="12"/>
    </location>
</feature>
<protein>
    <submittedName>
        <fullName evidence="2">Uncharacterized protein</fullName>
    </submittedName>
</protein>
<keyword evidence="3" id="KW-1185">Reference proteome</keyword>
<evidence type="ECO:0000313" key="2">
    <source>
        <dbReference type="EMBL" id="CAJ61693.1"/>
    </source>
</evidence>
<sequence>MGYATYASNDTFGNLDPPGPAAAGRSTVMPHQPSRTFRAPAQRPARYGRKGALPRPTRRGDTLWATLFTMPSRRARNTTSNSP</sequence>
<dbReference type="AlphaFoldDB" id="Q0RLB2"/>
<dbReference type="STRING" id="326424.FRAAL3049"/>
<reference evidence="2 3" key="1">
    <citation type="journal article" date="2007" name="Genome Res.">
        <title>Genome characteristics of facultatively symbiotic Frankia sp. strains reflect host range and host plant biogeography.</title>
        <authorList>
            <person name="Normand P."/>
            <person name="Lapierre P."/>
            <person name="Tisa L.S."/>
            <person name="Gogarten J.P."/>
            <person name="Alloisio N."/>
            <person name="Bagnarol E."/>
            <person name="Bassi C.A."/>
            <person name="Berry A.M."/>
            <person name="Bickhart D.M."/>
            <person name="Choisne N."/>
            <person name="Couloux A."/>
            <person name="Cournoyer B."/>
            <person name="Cruveiller S."/>
            <person name="Daubin V."/>
            <person name="Demange N."/>
            <person name="Francino M.P."/>
            <person name="Goltsman E."/>
            <person name="Huang Y."/>
            <person name="Kopp O.R."/>
            <person name="Labarre L."/>
            <person name="Lapidus A."/>
            <person name="Lavire C."/>
            <person name="Marechal J."/>
            <person name="Martinez M."/>
            <person name="Mastronunzio J.E."/>
            <person name="Mullin B.C."/>
            <person name="Niemann J."/>
            <person name="Pujic P."/>
            <person name="Rawnsley T."/>
            <person name="Rouy Z."/>
            <person name="Schenowitz C."/>
            <person name="Sellstedt A."/>
            <person name="Tavares F."/>
            <person name="Tomkins J.P."/>
            <person name="Vallenet D."/>
            <person name="Valverde C."/>
            <person name="Wall L.G."/>
            <person name="Wang Y."/>
            <person name="Medigue C."/>
            <person name="Benson D.R."/>
        </authorList>
    </citation>
    <scope>NUCLEOTIDE SEQUENCE [LARGE SCALE GENOMIC DNA]</scope>
    <source>
        <strain evidence="3">DSM 45986 / CECT 9034 / ACN14a</strain>
    </source>
</reference>
<name>Q0RLB2_FRAAA</name>
<evidence type="ECO:0000256" key="1">
    <source>
        <dbReference type="SAM" id="MobiDB-lite"/>
    </source>
</evidence>
<organism evidence="2 3">
    <name type="scientific">Frankia alni (strain DSM 45986 / CECT 9034 / ACN14a)</name>
    <dbReference type="NCBI Taxonomy" id="326424"/>
    <lineage>
        <taxon>Bacteria</taxon>
        <taxon>Bacillati</taxon>
        <taxon>Actinomycetota</taxon>
        <taxon>Actinomycetes</taxon>
        <taxon>Frankiales</taxon>
        <taxon>Frankiaceae</taxon>
        <taxon>Frankia</taxon>
    </lineage>
</organism>
<dbReference type="EMBL" id="CT573213">
    <property type="protein sequence ID" value="CAJ61693.1"/>
    <property type="molecule type" value="Genomic_DNA"/>
</dbReference>
<proteinExistence type="predicted"/>
<accession>Q0RLB2</accession>
<gene>
    <name evidence="2" type="ordered locus">FRAAL3049</name>
</gene>
<evidence type="ECO:0000313" key="3">
    <source>
        <dbReference type="Proteomes" id="UP000000657"/>
    </source>
</evidence>
<dbReference type="KEGG" id="fal:FRAAL3049"/>
<feature type="region of interest" description="Disordered" evidence="1">
    <location>
        <begin position="1"/>
        <end position="83"/>
    </location>
</feature>
<dbReference type="Proteomes" id="UP000000657">
    <property type="component" value="Chromosome"/>
</dbReference>